<evidence type="ECO:0008006" key="5">
    <source>
        <dbReference type="Google" id="ProtNLM"/>
    </source>
</evidence>
<evidence type="ECO:0000256" key="1">
    <source>
        <dbReference type="ARBA" id="ARBA00006547"/>
    </source>
</evidence>
<dbReference type="SUPFAM" id="SSF54001">
    <property type="entry name" value="Cysteine proteinases"/>
    <property type="match status" value="1"/>
</dbReference>
<sequence>MKPLDRYLARIGLTGPLTPDLNGLRAIVSRHVATFPFETLDIHLGRPPGIEPRRAFTKMVDQKRGGWCYEQNGLLGMMLDQIGFTTVRLSCTVQNHRSATARPGSHLALLVLLERPYLVDVGFGGSLTQPLPLKGGTWSDGPFVVSLEDLGNDGWRFTERLAGRDPFGFDFRAEPADEAELARMSEWQGKDGNSPFVTRLTVQRRDGDRHLSLRGKSLTEHRSGPVLIRHVETARDLVAILEQEFELDLPQLLRLPLPEFGAPTSDD</sequence>
<dbReference type="InterPro" id="IPR001447">
    <property type="entry name" value="Arylamine_N-AcTrfase"/>
</dbReference>
<dbReference type="PANTHER" id="PTHR11786">
    <property type="entry name" value="N-HYDROXYARYLAMINE O-ACETYLTRANSFERASE"/>
    <property type="match status" value="1"/>
</dbReference>
<dbReference type="RefSeq" id="WP_160659939.1">
    <property type="nucleotide sequence ID" value="NZ_BAABDV010000001.1"/>
</dbReference>
<evidence type="ECO:0000256" key="2">
    <source>
        <dbReference type="RuleBase" id="RU003452"/>
    </source>
</evidence>
<dbReference type="AlphaFoldDB" id="A0A844Y4Y2"/>
<name>A0A844Y4Y2_9SPHN</name>
<dbReference type="Pfam" id="PF00797">
    <property type="entry name" value="Acetyltransf_2"/>
    <property type="match status" value="1"/>
</dbReference>
<comment type="caution">
    <text evidence="3">The sequence shown here is derived from an EMBL/GenBank/DDBJ whole genome shotgun (WGS) entry which is preliminary data.</text>
</comment>
<dbReference type="GO" id="GO:0016407">
    <property type="term" value="F:acetyltransferase activity"/>
    <property type="evidence" value="ECO:0007669"/>
    <property type="project" value="InterPro"/>
</dbReference>
<comment type="similarity">
    <text evidence="1 2">Belongs to the arylamine N-acetyltransferase family.</text>
</comment>
<dbReference type="Gene3D" id="3.30.2140.10">
    <property type="entry name" value="Arylamine N-acetyltransferase"/>
    <property type="match status" value="1"/>
</dbReference>
<keyword evidence="4" id="KW-1185">Reference proteome</keyword>
<dbReference type="Gene3D" id="2.40.128.150">
    <property type="entry name" value="Cysteine proteinases"/>
    <property type="match status" value="1"/>
</dbReference>
<dbReference type="OrthoDB" id="7181050at2"/>
<evidence type="ECO:0000313" key="3">
    <source>
        <dbReference type="EMBL" id="MXO53041.1"/>
    </source>
</evidence>
<gene>
    <name evidence="3" type="ORF">GRI47_03320</name>
</gene>
<evidence type="ECO:0000313" key="4">
    <source>
        <dbReference type="Proteomes" id="UP000430272"/>
    </source>
</evidence>
<proteinExistence type="inferred from homology"/>
<organism evidence="3 4">
    <name type="scientific">Qipengyuania pelagi</name>
    <dbReference type="NCBI Taxonomy" id="994320"/>
    <lineage>
        <taxon>Bacteria</taxon>
        <taxon>Pseudomonadati</taxon>
        <taxon>Pseudomonadota</taxon>
        <taxon>Alphaproteobacteria</taxon>
        <taxon>Sphingomonadales</taxon>
        <taxon>Erythrobacteraceae</taxon>
        <taxon>Qipengyuania</taxon>
    </lineage>
</organism>
<reference evidence="3 4" key="1">
    <citation type="submission" date="2019-12" db="EMBL/GenBank/DDBJ databases">
        <title>Genomic-based taxomic classification of the family Erythrobacteraceae.</title>
        <authorList>
            <person name="Xu L."/>
        </authorList>
    </citation>
    <scope>NUCLEOTIDE SEQUENCE [LARGE SCALE GENOMIC DNA]</scope>
    <source>
        <strain evidence="3 4">JCM 17468</strain>
    </source>
</reference>
<protein>
    <recommendedName>
        <fullName evidence="5">Arylamine N-acetyltransferase</fullName>
    </recommendedName>
</protein>
<dbReference type="PRINTS" id="PR01543">
    <property type="entry name" value="ANATRNSFRASE"/>
</dbReference>
<accession>A0A844Y4Y2</accession>
<dbReference type="PANTHER" id="PTHR11786:SF0">
    <property type="entry name" value="ARYLAMINE N-ACETYLTRANSFERASE 4-RELATED"/>
    <property type="match status" value="1"/>
</dbReference>
<dbReference type="EMBL" id="WTYD01000001">
    <property type="protein sequence ID" value="MXO53041.1"/>
    <property type="molecule type" value="Genomic_DNA"/>
</dbReference>
<dbReference type="Proteomes" id="UP000430272">
    <property type="component" value="Unassembled WGS sequence"/>
</dbReference>
<dbReference type="InterPro" id="IPR038765">
    <property type="entry name" value="Papain-like_cys_pep_sf"/>
</dbReference>